<evidence type="ECO:0008006" key="3">
    <source>
        <dbReference type="Google" id="ProtNLM"/>
    </source>
</evidence>
<keyword evidence="2" id="KW-1185">Reference proteome</keyword>
<gene>
    <name evidence="1" type="ORF">VPAL9027_00575</name>
</gene>
<name>A0A1R4B154_9VIBR</name>
<dbReference type="EMBL" id="FUFT01000002">
    <property type="protein sequence ID" value="SJL82644.1"/>
    <property type="molecule type" value="Genomic_DNA"/>
</dbReference>
<dbReference type="OrthoDB" id="5814101at2"/>
<reference evidence="1" key="1">
    <citation type="submission" date="2017-02" db="EMBL/GenBank/DDBJ databases">
        <authorList>
            <person name="Peterson S.W."/>
        </authorList>
    </citation>
    <scope>NUCLEOTIDE SEQUENCE [LARGE SCALE GENOMIC DNA]</scope>
    <source>
        <strain evidence="1">CECT 9027</strain>
    </source>
</reference>
<dbReference type="STRING" id="1918946.VPAL9027_00575"/>
<dbReference type="Proteomes" id="UP000189475">
    <property type="component" value="Unassembled WGS sequence"/>
</dbReference>
<accession>A0A1R4B154</accession>
<evidence type="ECO:0000313" key="1">
    <source>
        <dbReference type="EMBL" id="SJL82644.1"/>
    </source>
</evidence>
<evidence type="ECO:0000313" key="2">
    <source>
        <dbReference type="Proteomes" id="UP000189475"/>
    </source>
</evidence>
<proteinExistence type="predicted"/>
<dbReference type="RefSeq" id="WP_077312129.1">
    <property type="nucleotide sequence ID" value="NZ_AP024887.1"/>
</dbReference>
<protein>
    <recommendedName>
        <fullName evidence="3">DUF2509 family protein</fullName>
    </recommendedName>
</protein>
<sequence length="124" mass="14090">MIKNNQQGAALLLVVIVLLSFMLTISLARYRAQWYQAKQMKQHIMVSQHRWHARGAAECAISEVFRRSSGIINRCQGVTAAEISIDKHDALWSIHSQSGQQQVWSDVVWLSGEPHRLAGSYYEP</sequence>
<organism evidence="1 2">
    <name type="scientific">Vibrio palustris</name>
    <dbReference type="NCBI Taxonomy" id="1918946"/>
    <lineage>
        <taxon>Bacteria</taxon>
        <taxon>Pseudomonadati</taxon>
        <taxon>Pseudomonadota</taxon>
        <taxon>Gammaproteobacteria</taxon>
        <taxon>Vibrionales</taxon>
        <taxon>Vibrionaceae</taxon>
        <taxon>Vibrio</taxon>
    </lineage>
</organism>
<dbReference type="AlphaFoldDB" id="A0A1R4B154"/>